<dbReference type="Pfam" id="PF03009">
    <property type="entry name" value="GDPD"/>
    <property type="match status" value="1"/>
</dbReference>
<dbReference type="EMBL" id="JACRYT010000026">
    <property type="protein sequence ID" value="MBC6681125.1"/>
    <property type="molecule type" value="Genomic_DNA"/>
</dbReference>
<accession>A0A923NR26</accession>
<protein>
    <recommendedName>
        <fullName evidence="1">GP-PDE domain-containing protein</fullName>
    </recommendedName>
</protein>
<keyword evidence="3" id="KW-1185">Reference proteome</keyword>
<comment type="caution">
    <text evidence="2">The sequence shown here is derived from an EMBL/GenBank/DDBJ whole genome shotgun (WGS) entry which is preliminary data.</text>
</comment>
<dbReference type="PROSITE" id="PS50007">
    <property type="entry name" value="PIPLC_X_DOMAIN"/>
    <property type="match status" value="1"/>
</dbReference>
<dbReference type="InterPro" id="IPR030395">
    <property type="entry name" value="GP_PDE_dom"/>
</dbReference>
<proteinExistence type="predicted"/>
<dbReference type="AlphaFoldDB" id="A0A923NR26"/>
<organism evidence="2 3">
    <name type="scientific">Zhenpiania hominis</name>
    <dbReference type="NCBI Taxonomy" id="2763644"/>
    <lineage>
        <taxon>Bacteria</taxon>
        <taxon>Bacillati</taxon>
        <taxon>Bacillota</taxon>
        <taxon>Clostridia</taxon>
        <taxon>Peptostreptococcales</taxon>
        <taxon>Anaerovoracaceae</taxon>
        <taxon>Zhenpiania</taxon>
    </lineage>
</organism>
<dbReference type="Gene3D" id="3.20.20.190">
    <property type="entry name" value="Phosphatidylinositol (PI) phosphodiesterase"/>
    <property type="match status" value="1"/>
</dbReference>
<evidence type="ECO:0000313" key="3">
    <source>
        <dbReference type="Proteomes" id="UP000602647"/>
    </source>
</evidence>
<sequence length="244" mass="27504">MKIPLYAAHRGYSSRAPENTIPAFEEAVKAGFGAVECDIWEGKGKRGPEFFVFHDETLKRMCGADVKTTELTKENVSSFPVISGNNIQSYGGTLKIPSLEEYLETLAPSRAVPIIEIKGNSRLTENGAEVLMKTIYDRLSDRQIILQSFGRENLRKVRPYTKQGTELFLLAKKREMLKRQRLEEYKKEGIHGLSIKYTLAALLPEIKACALKTAVWTVNFRVQAAHLIKTGKADILISNRKLFI</sequence>
<dbReference type="InterPro" id="IPR017946">
    <property type="entry name" value="PLC-like_Pdiesterase_TIM-brl"/>
</dbReference>
<feature type="domain" description="GP-PDE" evidence="1">
    <location>
        <begin position="4"/>
        <end position="244"/>
    </location>
</feature>
<dbReference type="RefSeq" id="WP_187304223.1">
    <property type="nucleotide sequence ID" value="NZ_JACRYT010000026.1"/>
</dbReference>
<name>A0A923NR26_9FIRM</name>
<gene>
    <name evidence="2" type="ORF">H9L42_14985</name>
</gene>
<dbReference type="PANTHER" id="PTHR46211:SF1">
    <property type="entry name" value="GLYCEROPHOSPHODIESTER PHOSPHODIESTERASE, CYTOPLASMIC"/>
    <property type="match status" value="1"/>
</dbReference>
<dbReference type="SUPFAM" id="SSF51695">
    <property type="entry name" value="PLC-like phosphodiesterases"/>
    <property type="match status" value="1"/>
</dbReference>
<reference evidence="2" key="1">
    <citation type="submission" date="2020-08" db="EMBL/GenBank/DDBJ databases">
        <title>Genome public.</title>
        <authorList>
            <person name="Liu C."/>
            <person name="Sun Q."/>
        </authorList>
    </citation>
    <scope>NUCLEOTIDE SEQUENCE</scope>
    <source>
        <strain evidence="2">BX12</strain>
    </source>
</reference>
<dbReference type="PANTHER" id="PTHR46211">
    <property type="entry name" value="GLYCEROPHOSPHORYL DIESTER PHOSPHODIESTERASE"/>
    <property type="match status" value="1"/>
</dbReference>
<dbReference type="PROSITE" id="PS51704">
    <property type="entry name" value="GP_PDE"/>
    <property type="match status" value="1"/>
</dbReference>
<evidence type="ECO:0000313" key="2">
    <source>
        <dbReference type="EMBL" id="MBC6681125.1"/>
    </source>
</evidence>
<dbReference type="Proteomes" id="UP000602647">
    <property type="component" value="Unassembled WGS sequence"/>
</dbReference>
<dbReference type="GO" id="GO:0008081">
    <property type="term" value="F:phosphoric diester hydrolase activity"/>
    <property type="evidence" value="ECO:0007669"/>
    <property type="project" value="InterPro"/>
</dbReference>
<dbReference type="GO" id="GO:0006629">
    <property type="term" value="P:lipid metabolic process"/>
    <property type="evidence" value="ECO:0007669"/>
    <property type="project" value="InterPro"/>
</dbReference>
<evidence type="ECO:0000259" key="1">
    <source>
        <dbReference type="PROSITE" id="PS51704"/>
    </source>
</evidence>